<reference evidence="2 3" key="1">
    <citation type="submission" date="2019-11" db="EMBL/GenBank/DDBJ databases">
        <title>Whole genome sequence of Oryza granulata.</title>
        <authorList>
            <person name="Li W."/>
        </authorList>
    </citation>
    <scope>NUCLEOTIDE SEQUENCE [LARGE SCALE GENOMIC DNA]</scope>
    <source>
        <strain evidence="3">cv. Menghai</strain>
        <tissue evidence="2">Leaf</tissue>
    </source>
</reference>
<keyword evidence="1" id="KW-0472">Membrane</keyword>
<evidence type="ECO:0000256" key="1">
    <source>
        <dbReference type="SAM" id="Phobius"/>
    </source>
</evidence>
<dbReference type="InterPro" id="IPR011050">
    <property type="entry name" value="Pectin_lyase_fold/virulence"/>
</dbReference>
<comment type="caution">
    <text evidence="2">The sequence shown here is derived from an EMBL/GenBank/DDBJ whole genome shotgun (WGS) entry which is preliminary data.</text>
</comment>
<keyword evidence="3" id="KW-1185">Reference proteome</keyword>
<feature type="transmembrane region" description="Helical" evidence="1">
    <location>
        <begin position="12"/>
        <end position="30"/>
    </location>
</feature>
<dbReference type="Gene3D" id="2.160.20.10">
    <property type="entry name" value="Single-stranded right-handed beta-helix, Pectin lyase-like"/>
    <property type="match status" value="1"/>
</dbReference>
<dbReference type="InterPro" id="IPR051801">
    <property type="entry name" value="GH28_Enzymes"/>
</dbReference>
<evidence type="ECO:0000313" key="3">
    <source>
        <dbReference type="Proteomes" id="UP000479710"/>
    </source>
</evidence>
<dbReference type="EMBL" id="SPHZ02000007">
    <property type="protein sequence ID" value="KAF0905482.1"/>
    <property type="molecule type" value="Genomic_DNA"/>
</dbReference>
<dbReference type="AlphaFoldDB" id="A0A6G1CZD5"/>
<dbReference type="OrthoDB" id="187139at2759"/>
<dbReference type="PANTHER" id="PTHR31339">
    <property type="entry name" value="PECTIN LYASE-RELATED"/>
    <property type="match status" value="1"/>
</dbReference>
<keyword evidence="1" id="KW-0812">Transmembrane</keyword>
<dbReference type="PANTHER" id="PTHR31339:SF86">
    <property type="entry name" value="PECTATE LYASE SUPERFAMILY PROTEIN DOMAIN-CONTAINING PROTEIN"/>
    <property type="match status" value="1"/>
</dbReference>
<name>A0A6G1CZD5_9ORYZ</name>
<dbReference type="SUPFAM" id="SSF51126">
    <property type="entry name" value="Pectin lyase-like"/>
    <property type="match status" value="1"/>
</dbReference>
<dbReference type="InterPro" id="IPR012334">
    <property type="entry name" value="Pectin_lyas_fold"/>
</dbReference>
<organism evidence="2 3">
    <name type="scientific">Oryza meyeriana var. granulata</name>
    <dbReference type="NCBI Taxonomy" id="110450"/>
    <lineage>
        <taxon>Eukaryota</taxon>
        <taxon>Viridiplantae</taxon>
        <taxon>Streptophyta</taxon>
        <taxon>Embryophyta</taxon>
        <taxon>Tracheophyta</taxon>
        <taxon>Spermatophyta</taxon>
        <taxon>Magnoliopsida</taxon>
        <taxon>Liliopsida</taxon>
        <taxon>Poales</taxon>
        <taxon>Poaceae</taxon>
        <taxon>BOP clade</taxon>
        <taxon>Oryzoideae</taxon>
        <taxon>Oryzeae</taxon>
        <taxon>Oryzinae</taxon>
        <taxon>Oryza</taxon>
        <taxon>Oryza meyeriana</taxon>
    </lineage>
</organism>
<protein>
    <submittedName>
        <fullName evidence="2">Uncharacterized protein</fullName>
    </submittedName>
</protein>
<feature type="transmembrane region" description="Helical" evidence="1">
    <location>
        <begin position="96"/>
        <end position="117"/>
    </location>
</feature>
<proteinExistence type="predicted"/>
<evidence type="ECO:0000313" key="2">
    <source>
        <dbReference type="EMBL" id="KAF0905482.1"/>
    </source>
</evidence>
<keyword evidence="1" id="KW-1133">Transmembrane helix</keyword>
<gene>
    <name evidence="2" type="ORF">E2562_004447</name>
</gene>
<dbReference type="Proteomes" id="UP000479710">
    <property type="component" value="Unassembled WGS sequence"/>
</dbReference>
<sequence>MNREEVTAPPKKALQALLVFAIIFAGTQWATSSGMYCNDLTASVHRPHSVSITEFGAVGDGVTLNTKAFRNAIFYLSSFADKGGAELFVPAGRIHLTGQLLILCHLMGVVLMAPLMAKEKFGGTGFTITH</sequence>
<accession>A0A6G1CZD5</accession>